<reference evidence="2 3" key="1">
    <citation type="journal article" date="2011" name="J. Microbiol.">
        <title>Gramella jeungdoensis sp. nov., isolated from a solar saltern in Korea.</title>
        <authorList>
            <person name="Joung Y."/>
            <person name="Kim H."/>
            <person name="Jang T."/>
            <person name="Ahn T.S."/>
            <person name="Joh K."/>
        </authorList>
    </citation>
    <scope>NUCLEOTIDE SEQUENCE [LARGE SCALE GENOMIC DNA]</scope>
    <source>
        <strain evidence="2 3">KCTC 23123</strain>
    </source>
</reference>
<comment type="caution">
    <text evidence="2">The sequence shown here is derived from an EMBL/GenBank/DDBJ whole genome shotgun (WGS) entry which is preliminary data.</text>
</comment>
<feature type="signal peptide" evidence="1">
    <location>
        <begin position="1"/>
        <end position="23"/>
    </location>
</feature>
<accession>A0A4Y8ASR5</accession>
<name>A0A4Y8ASR5_9FLAO</name>
<feature type="chain" id="PRO_5021376147" evidence="1">
    <location>
        <begin position="24"/>
        <end position="377"/>
    </location>
</feature>
<evidence type="ECO:0000256" key="1">
    <source>
        <dbReference type="SAM" id="SignalP"/>
    </source>
</evidence>
<dbReference type="Proteomes" id="UP000298517">
    <property type="component" value="Unassembled WGS sequence"/>
</dbReference>
<dbReference type="RefSeq" id="WP_134247301.1">
    <property type="nucleotide sequence ID" value="NZ_SNQI01000002.1"/>
</dbReference>
<dbReference type="OrthoDB" id="9798299at2"/>
<keyword evidence="3" id="KW-1185">Reference proteome</keyword>
<dbReference type="EMBL" id="SNQI01000002">
    <property type="protein sequence ID" value="TEW74931.1"/>
    <property type="molecule type" value="Genomic_DNA"/>
</dbReference>
<keyword evidence="1" id="KW-0732">Signal</keyword>
<sequence length="377" mass="40996">MKTTLFKMLLFITFFCLGTFSYAQVGIGTTNPDASAMLEIQSNSKGVLIPRMNTLARTGIASPAAGLLVFDTVTNSFWYYNSGWVELVSEKTLVDTDNDTKIEVEKVTDTDPNGDEINFTTRNVERMKIGNDGEILMGTDLSDQGDGNPPKTYFEIGADGTIKLGNKGGSTTPDSDTDQEENYTKITSDGSLSYVGNATRWEDLKVPVNTIKIKGTVDDAKWDDFIGNTALLWFEGGKSQDAVFTVQMPHGWKEGTAIYPHVHWTTGRAGSSTGPEDNRVEWNLEYTWAKVGEAFSATSTNTGSVVAAPNTGTIAVKEHVITPLGPISGNGKNLSSMLICRLYRSSTDTFGGDAGLLEVDFHYQVDSDGSNQEYSKE</sequence>
<gene>
    <name evidence="2" type="ORF">E2488_05235</name>
</gene>
<evidence type="ECO:0000313" key="2">
    <source>
        <dbReference type="EMBL" id="TEW74931.1"/>
    </source>
</evidence>
<dbReference type="AlphaFoldDB" id="A0A4Y8ASR5"/>
<organism evidence="2 3">
    <name type="scientific">Gramella jeungdoensis</name>
    <dbReference type="NCBI Taxonomy" id="708091"/>
    <lineage>
        <taxon>Bacteria</taxon>
        <taxon>Pseudomonadati</taxon>
        <taxon>Bacteroidota</taxon>
        <taxon>Flavobacteriia</taxon>
        <taxon>Flavobacteriales</taxon>
        <taxon>Flavobacteriaceae</taxon>
        <taxon>Christiangramia</taxon>
    </lineage>
</organism>
<proteinExistence type="predicted"/>
<protein>
    <submittedName>
        <fullName evidence="2">Uncharacterized protein</fullName>
    </submittedName>
</protein>
<evidence type="ECO:0000313" key="3">
    <source>
        <dbReference type="Proteomes" id="UP000298517"/>
    </source>
</evidence>